<proteinExistence type="predicted"/>
<feature type="non-terminal residue" evidence="1">
    <location>
        <position position="1"/>
    </location>
</feature>
<name>A0ABN7X8I6_GIGMA</name>
<protein>
    <submittedName>
        <fullName evidence="1">24369_t:CDS:1</fullName>
    </submittedName>
</protein>
<dbReference type="Proteomes" id="UP000789901">
    <property type="component" value="Unassembled WGS sequence"/>
</dbReference>
<accession>A0ABN7X8I6</accession>
<organism evidence="1 2">
    <name type="scientific">Gigaspora margarita</name>
    <dbReference type="NCBI Taxonomy" id="4874"/>
    <lineage>
        <taxon>Eukaryota</taxon>
        <taxon>Fungi</taxon>
        <taxon>Fungi incertae sedis</taxon>
        <taxon>Mucoromycota</taxon>
        <taxon>Glomeromycotina</taxon>
        <taxon>Glomeromycetes</taxon>
        <taxon>Diversisporales</taxon>
        <taxon>Gigasporaceae</taxon>
        <taxon>Gigaspora</taxon>
    </lineage>
</organism>
<dbReference type="EMBL" id="CAJVQB010101392">
    <property type="protein sequence ID" value="CAG8850504.1"/>
    <property type="molecule type" value="Genomic_DNA"/>
</dbReference>
<gene>
    <name evidence="1" type="ORF">GMARGA_LOCUS40243</name>
</gene>
<reference evidence="1 2" key="1">
    <citation type="submission" date="2021-06" db="EMBL/GenBank/DDBJ databases">
        <authorList>
            <person name="Kallberg Y."/>
            <person name="Tangrot J."/>
            <person name="Rosling A."/>
        </authorList>
    </citation>
    <scope>NUCLEOTIDE SEQUENCE [LARGE SCALE GENOMIC DNA]</scope>
    <source>
        <strain evidence="1 2">120-4 pot B 10/14</strain>
    </source>
</reference>
<evidence type="ECO:0000313" key="1">
    <source>
        <dbReference type="EMBL" id="CAG8850504.1"/>
    </source>
</evidence>
<sequence>FDVKEMVDMDVENNKEFFLNDERYDSEAPEIPFLHKDSIINFD</sequence>
<feature type="non-terminal residue" evidence="1">
    <location>
        <position position="43"/>
    </location>
</feature>
<keyword evidence="2" id="KW-1185">Reference proteome</keyword>
<comment type="caution">
    <text evidence="1">The sequence shown here is derived from an EMBL/GenBank/DDBJ whole genome shotgun (WGS) entry which is preliminary data.</text>
</comment>
<evidence type="ECO:0000313" key="2">
    <source>
        <dbReference type="Proteomes" id="UP000789901"/>
    </source>
</evidence>